<evidence type="ECO:0000256" key="1">
    <source>
        <dbReference type="ARBA" id="ARBA00022723"/>
    </source>
</evidence>
<proteinExistence type="predicted"/>
<evidence type="ECO:0000256" key="3">
    <source>
        <dbReference type="ARBA" id="ARBA00022837"/>
    </source>
</evidence>
<dbReference type="PROSITE" id="PS50222">
    <property type="entry name" value="EF_HAND_2"/>
    <property type="match status" value="3"/>
</dbReference>
<keyword evidence="4" id="KW-0175">Coiled coil</keyword>
<reference evidence="6 7" key="1">
    <citation type="submission" date="2024-04" db="EMBL/GenBank/DDBJ databases">
        <title>Tritrichomonas musculus Genome.</title>
        <authorList>
            <person name="Alves-Ferreira E."/>
            <person name="Grigg M."/>
            <person name="Lorenzi H."/>
            <person name="Galac M."/>
        </authorList>
    </citation>
    <scope>NUCLEOTIDE SEQUENCE [LARGE SCALE GENOMIC DNA]</scope>
    <source>
        <strain evidence="6 7">EAF2021</strain>
    </source>
</reference>
<keyword evidence="7" id="KW-1185">Reference proteome</keyword>
<evidence type="ECO:0000256" key="2">
    <source>
        <dbReference type="ARBA" id="ARBA00022737"/>
    </source>
</evidence>
<dbReference type="Proteomes" id="UP001470230">
    <property type="component" value="Unassembled WGS sequence"/>
</dbReference>
<dbReference type="Pfam" id="PF13499">
    <property type="entry name" value="EF-hand_7"/>
    <property type="match status" value="2"/>
</dbReference>
<comment type="caution">
    <text evidence="6">The sequence shown here is derived from an EMBL/GenBank/DDBJ whole genome shotgun (WGS) entry which is preliminary data.</text>
</comment>
<dbReference type="SMART" id="SM00054">
    <property type="entry name" value="EFh"/>
    <property type="match status" value="4"/>
</dbReference>
<dbReference type="InterPro" id="IPR018247">
    <property type="entry name" value="EF_Hand_1_Ca_BS"/>
</dbReference>
<accession>A0ABR2HGP7</accession>
<evidence type="ECO:0000256" key="4">
    <source>
        <dbReference type="SAM" id="Coils"/>
    </source>
</evidence>
<keyword evidence="3" id="KW-0106">Calcium</keyword>
<dbReference type="SUPFAM" id="SSF47473">
    <property type="entry name" value="EF-hand"/>
    <property type="match status" value="1"/>
</dbReference>
<protein>
    <recommendedName>
        <fullName evidence="5">EF-hand domain-containing protein</fullName>
    </recommendedName>
</protein>
<keyword evidence="1" id="KW-0479">Metal-binding</keyword>
<feature type="domain" description="EF-hand" evidence="5">
    <location>
        <begin position="61"/>
        <end position="88"/>
    </location>
</feature>
<feature type="coiled-coil region" evidence="4">
    <location>
        <begin position="7"/>
        <end position="34"/>
    </location>
</feature>
<organism evidence="6 7">
    <name type="scientific">Tritrichomonas musculus</name>
    <dbReference type="NCBI Taxonomy" id="1915356"/>
    <lineage>
        <taxon>Eukaryota</taxon>
        <taxon>Metamonada</taxon>
        <taxon>Parabasalia</taxon>
        <taxon>Tritrichomonadida</taxon>
        <taxon>Tritrichomonadidae</taxon>
        <taxon>Tritrichomonas</taxon>
    </lineage>
</organism>
<feature type="domain" description="EF-hand" evidence="5">
    <location>
        <begin position="128"/>
        <end position="159"/>
    </location>
</feature>
<gene>
    <name evidence="6" type="ORF">M9Y10_019579</name>
</gene>
<evidence type="ECO:0000313" key="7">
    <source>
        <dbReference type="Proteomes" id="UP001470230"/>
    </source>
</evidence>
<dbReference type="InterPro" id="IPR011992">
    <property type="entry name" value="EF-hand-dom_pair"/>
</dbReference>
<keyword evidence="2" id="KW-0677">Repeat</keyword>
<dbReference type="PROSITE" id="PS00018">
    <property type="entry name" value="EF_HAND_1"/>
    <property type="match status" value="4"/>
</dbReference>
<evidence type="ECO:0000259" key="5">
    <source>
        <dbReference type="PROSITE" id="PS50222"/>
    </source>
</evidence>
<name>A0ABR2HGP7_9EUKA</name>
<dbReference type="InterPro" id="IPR002048">
    <property type="entry name" value="EF_hand_dom"/>
</dbReference>
<dbReference type="PANTHER" id="PTHR45942">
    <property type="entry name" value="PROTEIN PHOSPATASE 3 REGULATORY SUBUNIT B ALPHA ISOFORM TYPE 1"/>
    <property type="match status" value="1"/>
</dbReference>
<feature type="domain" description="EF-hand" evidence="5">
    <location>
        <begin position="19"/>
        <end position="54"/>
    </location>
</feature>
<dbReference type="Gene3D" id="1.10.238.10">
    <property type="entry name" value="EF-hand"/>
    <property type="match status" value="2"/>
</dbReference>
<sequence>MPAKRVKSKKAKSRKVSEEELKQLRQEFDSIDKDHSGQLDANELKIFMAQNNFAADFANLAVRLFDEDGNGQISFKEFVKFCEALSKLDKDPNLLHKMLFATLDNDNSGDLDAKEIRAFYNYFSPEPLSKEDVQNIINNLDADGNGRLSFEELMSAFQH</sequence>
<dbReference type="EMBL" id="JAPFFF010000028">
    <property type="protein sequence ID" value="KAK8847005.1"/>
    <property type="molecule type" value="Genomic_DNA"/>
</dbReference>
<evidence type="ECO:0000313" key="6">
    <source>
        <dbReference type="EMBL" id="KAK8847005.1"/>
    </source>
</evidence>